<evidence type="ECO:0000313" key="2">
    <source>
        <dbReference type="EMBL" id="KAG0467507.1"/>
    </source>
</evidence>
<gene>
    <name evidence="2" type="ORF">HPP92_019087</name>
</gene>
<accession>A0A835QE69</accession>
<organism evidence="2 3">
    <name type="scientific">Vanilla planifolia</name>
    <name type="common">Vanilla</name>
    <dbReference type="NCBI Taxonomy" id="51239"/>
    <lineage>
        <taxon>Eukaryota</taxon>
        <taxon>Viridiplantae</taxon>
        <taxon>Streptophyta</taxon>
        <taxon>Embryophyta</taxon>
        <taxon>Tracheophyta</taxon>
        <taxon>Spermatophyta</taxon>
        <taxon>Magnoliopsida</taxon>
        <taxon>Liliopsida</taxon>
        <taxon>Asparagales</taxon>
        <taxon>Orchidaceae</taxon>
        <taxon>Vanilloideae</taxon>
        <taxon>Vanilleae</taxon>
        <taxon>Vanilla</taxon>
    </lineage>
</organism>
<evidence type="ECO:0000313" key="3">
    <source>
        <dbReference type="Proteomes" id="UP000636800"/>
    </source>
</evidence>
<keyword evidence="3" id="KW-1185">Reference proteome</keyword>
<dbReference type="EMBL" id="JADCNL010000009">
    <property type="protein sequence ID" value="KAG0467507.1"/>
    <property type="molecule type" value="Genomic_DNA"/>
</dbReference>
<dbReference type="AlphaFoldDB" id="A0A835QE69"/>
<comment type="caution">
    <text evidence="2">The sequence shown here is derived from an EMBL/GenBank/DDBJ whole genome shotgun (WGS) entry which is preliminary data.</text>
</comment>
<reference evidence="2 3" key="1">
    <citation type="journal article" date="2020" name="Nat. Food">
        <title>A phased Vanilla planifolia genome enables genetic improvement of flavour and production.</title>
        <authorList>
            <person name="Hasing T."/>
            <person name="Tang H."/>
            <person name="Brym M."/>
            <person name="Khazi F."/>
            <person name="Huang T."/>
            <person name="Chambers A.H."/>
        </authorList>
    </citation>
    <scope>NUCLEOTIDE SEQUENCE [LARGE SCALE GENOMIC DNA]</scope>
    <source>
        <tissue evidence="2">Leaf</tissue>
    </source>
</reference>
<evidence type="ECO:0000256" key="1">
    <source>
        <dbReference type="SAM" id="MobiDB-lite"/>
    </source>
</evidence>
<proteinExistence type="predicted"/>
<protein>
    <submittedName>
        <fullName evidence="2">Uncharacterized protein</fullName>
    </submittedName>
</protein>
<feature type="region of interest" description="Disordered" evidence="1">
    <location>
        <begin position="57"/>
        <end position="87"/>
    </location>
</feature>
<dbReference type="OrthoDB" id="2121828at2759"/>
<sequence length="134" mass="14017">MEPTRHECGIDYASISDTVAAAIKTMAESALVELLLLSLMGVGAEAIVGGDEIDDCDGESSWPGIGGRKGADGDGDGDGDFKGLEEGDGAFAGDRAVEDPKRSAIAITIAAATKRVFFPETAMSYKFKKWRKLG</sequence>
<name>A0A835QE69_VANPL</name>
<dbReference type="Proteomes" id="UP000636800">
    <property type="component" value="Unassembled WGS sequence"/>
</dbReference>